<dbReference type="InterPro" id="IPR000719">
    <property type="entry name" value="Prot_kinase_dom"/>
</dbReference>
<organism evidence="2 3">
    <name type="scientific">Giesbergeria anulus</name>
    <dbReference type="NCBI Taxonomy" id="180197"/>
    <lineage>
        <taxon>Bacteria</taxon>
        <taxon>Pseudomonadati</taxon>
        <taxon>Pseudomonadota</taxon>
        <taxon>Betaproteobacteria</taxon>
        <taxon>Burkholderiales</taxon>
        <taxon>Comamonadaceae</taxon>
        <taxon>Giesbergeria</taxon>
    </lineage>
</organism>
<dbReference type="SUPFAM" id="SSF48452">
    <property type="entry name" value="TPR-like"/>
    <property type="match status" value="2"/>
</dbReference>
<dbReference type="GO" id="GO:0005524">
    <property type="term" value="F:ATP binding"/>
    <property type="evidence" value="ECO:0007669"/>
    <property type="project" value="InterPro"/>
</dbReference>
<dbReference type="InterPro" id="IPR053235">
    <property type="entry name" value="Ser_Thr_kinase"/>
</dbReference>
<dbReference type="InterPro" id="IPR011009">
    <property type="entry name" value="Kinase-like_dom_sf"/>
</dbReference>
<dbReference type="Gene3D" id="1.25.40.1040">
    <property type="match status" value="1"/>
</dbReference>
<gene>
    <name evidence="2" type="ORF">SAMN02982919_00475</name>
</gene>
<dbReference type="InterPro" id="IPR011990">
    <property type="entry name" value="TPR-like_helical_dom_sf"/>
</dbReference>
<evidence type="ECO:0000313" key="3">
    <source>
        <dbReference type="Proteomes" id="UP000199766"/>
    </source>
</evidence>
<dbReference type="PANTHER" id="PTHR24361">
    <property type="entry name" value="MITOGEN-ACTIVATED KINASE KINASE KINASE"/>
    <property type="match status" value="1"/>
</dbReference>
<keyword evidence="2" id="KW-0808">Transferase</keyword>
<dbReference type="Gene3D" id="1.10.510.10">
    <property type="entry name" value="Transferase(Phosphotransferase) domain 1"/>
    <property type="match status" value="1"/>
</dbReference>
<dbReference type="PROSITE" id="PS50011">
    <property type="entry name" value="PROTEIN_KINASE_DOM"/>
    <property type="match status" value="1"/>
</dbReference>
<dbReference type="Gene3D" id="1.25.40.10">
    <property type="entry name" value="Tetratricopeptide repeat domain"/>
    <property type="match status" value="1"/>
</dbReference>
<evidence type="ECO:0000259" key="1">
    <source>
        <dbReference type="PROSITE" id="PS50011"/>
    </source>
</evidence>
<dbReference type="Proteomes" id="UP000199766">
    <property type="component" value="Unassembled WGS sequence"/>
</dbReference>
<reference evidence="2 3" key="1">
    <citation type="submission" date="2016-10" db="EMBL/GenBank/DDBJ databases">
        <authorList>
            <person name="de Groot N.N."/>
        </authorList>
    </citation>
    <scope>NUCLEOTIDE SEQUENCE [LARGE SCALE GENOMIC DNA]</scope>
    <source>
        <strain evidence="2 3">ATCC 35958</strain>
    </source>
</reference>
<dbReference type="GO" id="GO:0005737">
    <property type="term" value="C:cytoplasm"/>
    <property type="evidence" value="ECO:0007669"/>
    <property type="project" value="TreeGrafter"/>
</dbReference>
<sequence>MLNLDHMHIGSSIELPEIATHLSNKSSRFIVKGIFAGGMGVCIRLFHPETNKEFALKGIRPEFISEQVTVDRFLDELKVWVAASSCNLIAEALAVVRLNGSPYVLATWMPNGDLSHSLPHLTKTKKIEALLRIIRGLSWVKNNLGVIHRDLKPSNIFLDKDGLAYVADWGLARPIGHALHSVGKTMANIVNRPDRTQQGSFIGTVTYAAPEQIMGLAAIDHRTDIYAIGCMMFEFETGAPPFLGKTVFDIANQHLREKPKKLGGWFSSTDLGLEHIIARCLEKNPKDRYQSYEQLESDLLPIAKKQGVALQRCEQGTRYKRTVLGQGEKQQMDMLMNDPKIIRGKNGYMVADMSDLLPFLIEADSLIALERYAEAEKIYRPHVLPEMLEKWTGWWGLPHDAAANYGLCLDRLGRALEAEKIFLVLAKNGLKPAVFYVNYSLTLNILKKSRQATDLCREGLKYFPNDIDIQGNLTIALLQVGEYEHAFDSALKRLKIRRDVHSLDEAADVLFEYATAIRCTDLPRAIELAKTMGDLIKEGLHLNPNYHILRMKEVLLRSLIQDAEAVNTIAPALWGSELVPLDIRKYALIQMLEHWADNGWGSDAKADAVLQFIKTHPGWLSVTPKLKEIELRTIARYQMMRGKGKAGERVISPEIGDYFLNKKSSGSFPDPILAAQLKYWLGETKEALEILATYLADVPDDFNGIRLMAMLHASSGNFTEGMKYGQLLVEIAPWRAESYDCLAFVAGQAGDANLEKQAKIKGDKVFPEEARLYEEAKAYLNRK</sequence>
<dbReference type="PROSITE" id="PS00108">
    <property type="entry name" value="PROTEIN_KINASE_ST"/>
    <property type="match status" value="1"/>
</dbReference>
<keyword evidence="2" id="KW-0723">Serine/threonine-protein kinase</keyword>
<feature type="domain" description="Protein kinase" evidence="1">
    <location>
        <begin position="28"/>
        <end position="300"/>
    </location>
</feature>
<dbReference type="SMART" id="SM00220">
    <property type="entry name" value="S_TKc"/>
    <property type="match status" value="1"/>
</dbReference>
<dbReference type="SUPFAM" id="SSF56112">
    <property type="entry name" value="Protein kinase-like (PK-like)"/>
    <property type="match status" value="1"/>
</dbReference>
<dbReference type="GO" id="GO:0004674">
    <property type="term" value="F:protein serine/threonine kinase activity"/>
    <property type="evidence" value="ECO:0007669"/>
    <property type="project" value="UniProtKB-KW"/>
</dbReference>
<name>A0A1H9F7G6_9BURK</name>
<dbReference type="AlphaFoldDB" id="A0A1H9F7G6"/>
<keyword evidence="2" id="KW-0418">Kinase</keyword>
<dbReference type="EMBL" id="FOGD01000001">
    <property type="protein sequence ID" value="SEQ33871.1"/>
    <property type="molecule type" value="Genomic_DNA"/>
</dbReference>
<dbReference type="CDD" id="cd14014">
    <property type="entry name" value="STKc_PknB_like"/>
    <property type="match status" value="1"/>
</dbReference>
<protein>
    <submittedName>
        <fullName evidence="2">Serine/threonine protein kinase</fullName>
    </submittedName>
</protein>
<evidence type="ECO:0000313" key="2">
    <source>
        <dbReference type="EMBL" id="SEQ33871.1"/>
    </source>
</evidence>
<dbReference type="Pfam" id="PF00069">
    <property type="entry name" value="Pkinase"/>
    <property type="match status" value="1"/>
</dbReference>
<dbReference type="STRING" id="180197.SAMN02982919_00475"/>
<accession>A0A1H9F7G6</accession>
<dbReference type="InterPro" id="IPR008271">
    <property type="entry name" value="Ser/Thr_kinase_AS"/>
</dbReference>
<keyword evidence="3" id="KW-1185">Reference proteome</keyword>
<proteinExistence type="predicted"/>